<keyword evidence="5" id="KW-1185">Reference proteome</keyword>
<accession>A0A843XHG6</accession>
<dbReference type="EMBL" id="NMUH01008575">
    <property type="protein sequence ID" value="MQM18999.1"/>
    <property type="molecule type" value="Genomic_DNA"/>
</dbReference>
<dbReference type="InterPro" id="IPR016123">
    <property type="entry name" value="Mog1/PsbP_a/b/a-sand"/>
</dbReference>
<keyword evidence="2" id="KW-0813">Transport</keyword>
<sequence length="144" mass="15360">MDDKTIRKSGTERFLWNKTITTDMMVLEHSSAVEAFPLSYNGVPSTITTAIGQMAISKGRQGREAGNLIRVYLANLRLKGVGTDVLITVYEPIIINPLSESAMTVGAGPAVPAAESGCLPASEVFKLAVTSFKVHDWSLFGSGA</sequence>
<dbReference type="PANTHER" id="PTHR15837:SF0">
    <property type="entry name" value="RAN GUANINE NUCLEOTIDE RELEASE FACTOR"/>
    <property type="match status" value="1"/>
</dbReference>
<evidence type="ECO:0000313" key="4">
    <source>
        <dbReference type="EMBL" id="MQM18999.1"/>
    </source>
</evidence>
<evidence type="ECO:0000256" key="1">
    <source>
        <dbReference type="ARBA" id="ARBA00010307"/>
    </source>
</evidence>
<dbReference type="Gene3D" id="3.40.1000.10">
    <property type="entry name" value="Mog1/PsbP, alpha/beta/alpha sandwich"/>
    <property type="match status" value="1"/>
</dbReference>
<dbReference type="Pfam" id="PF04603">
    <property type="entry name" value="Mog1"/>
    <property type="match status" value="1"/>
</dbReference>
<dbReference type="OrthoDB" id="10255285at2759"/>
<organism evidence="4 5">
    <name type="scientific">Colocasia esculenta</name>
    <name type="common">Wild taro</name>
    <name type="synonym">Arum esculentum</name>
    <dbReference type="NCBI Taxonomy" id="4460"/>
    <lineage>
        <taxon>Eukaryota</taxon>
        <taxon>Viridiplantae</taxon>
        <taxon>Streptophyta</taxon>
        <taxon>Embryophyta</taxon>
        <taxon>Tracheophyta</taxon>
        <taxon>Spermatophyta</taxon>
        <taxon>Magnoliopsida</taxon>
        <taxon>Liliopsida</taxon>
        <taxon>Araceae</taxon>
        <taxon>Aroideae</taxon>
        <taxon>Colocasieae</taxon>
        <taxon>Colocasia</taxon>
    </lineage>
</organism>
<dbReference type="GO" id="GO:0006606">
    <property type="term" value="P:protein import into nucleus"/>
    <property type="evidence" value="ECO:0007669"/>
    <property type="project" value="TreeGrafter"/>
</dbReference>
<evidence type="ECO:0008006" key="6">
    <source>
        <dbReference type="Google" id="ProtNLM"/>
    </source>
</evidence>
<dbReference type="InterPro" id="IPR007681">
    <property type="entry name" value="Mog1"/>
</dbReference>
<dbReference type="Proteomes" id="UP000652761">
    <property type="component" value="Unassembled WGS sequence"/>
</dbReference>
<dbReference type="GO" id="GO:0031267">
    <property type="term" value="F:small GTPase binding"/>
    <property type="evidence" value="ECO:0007669"/>
    <property type="project" value="TreeGrafter"/>
</dbReference>
<reference evidence="4" key="1">
    <citation type="submission" date="2017-07" db="EMBL/GenBank/DDBJ databases">
        <title>Taro Niue Genome Assembly and Annotation.</title>
        <authorList>
            <person name="Atibalentja N."/>
            <person name="Keating K."/>
            <person name="Fields C.J."/>
        </authorList>
    </citation>
    <scope>NUCLEOTIDE SEQUENCE</scope>
    <source>
        <strain evidence="4">Niue_2</strain>
        <tissue evidence="4">Leaf</tissue>
    </source>
</reference>
<dbReference type="GO" id="GO:0005085">
    <property type="term" value="F:guanyl-nucleotide exchange factor activity"/>
    <property type="evidence" value="ECO:0007669"/>
    <property type="project" value="TreeGrafter"/>
</dbReference>
<keyword evidence="3" id="KW-0653">Protein transport</keyword>
<dbReference type="GO" id="GO:0005634">
    <property type="term" value="C:nucleus"/>
    <property type="evidence" value="ECO:0007669"/>
    <property type="project" value="TreeGrafter"/>
</dbReference>
<comment type="caution">
    <text evidence="4">The sequence shown here is derived from an EMBL/GenBank/DDBJ whole genome shotgun (WGS) entry which is preliminary data.</text>
</comment>
<dbReference type="PANTHER" id="PTHR15837">
    <property type="entry name" value="RAN GUANINE NUCLEOTIDE RELEASE FACTOR"/>
    <property type="match status" value="1"/>
</dbReference>
<dbReference type="SUPFAM" id="SSF55724">
    <property type="entry name" value="Mog1p/PsbP-like"/>
    <property type="match status" value="1"/>
</dbReference>
<evidence type="ECO:0000313" key="5">
    <source>
        <dbReference type="Proteomes" id="UP000652761"/>
    </source>
</evidence>
<evidence type="ECO:0000256" key="2">
    <source>
        <dbReference type="ARBA" id="ARBA00022448"/>
    </source>
</evidence>
<comment type="similarity">
    <text evidence="1">Belongs to the MOG1 family.</text>
</comment>
<gene>
    <name evidence="4" type="ORF">Taro_051999</name>
</gene>
<protein>
    <recommendedName>
        <fullName evidence="6">Ran guanine nucleotide release factor</fullName>
    </recommendedName>
</protein>
<evidence type="ECO:0000256" key="3">
    <source>
        <dbReference type="ARBA" id="ARBA00022927"/>
    </source>
</evidence>
<name>A0A843XHG6_COLES</name>
<dbReference type="AlphaFoldDB" id="A0A843XHG6"/>
<proteinExistence type="inferred from homology"/>